<evidence type="ECO:0000313" key="3">
    <source>
        <dbReference type="Proteomes" id="UP000321595"/>
    </source>
</evidence>
<feature type="region of interest" description="Disordered" evidence="1">
    <location>
        <begin position="604"/>
        <end position="651"/>
    </location>
</feature>
<feature type="compositionally biased region" description="Gly residues" evidence="1">
    <location>
        <begin position="409"/>
        <end position="418"/>
    </location>
</feature>
<dbReference type="KEGG" id="bbae:FRD01_19080"/>
<dbReference type="RefSeq" id="WP_146962531.1">
    <property type="nucleotide sequence ID" value="NZ_CP042467.1"/>
</dbReference>
<proteinExistence type="predicted"/>
<organism evidence="2 3">
    <name type="scientific">Microvenator marinus</name>
    <dbReference type="NCBI Taxonomy" id="2600177"/>
    <lineage>
        <taxon>Bacteria</taxon>
        <taxon>Deltaproteobacteria</taxon>
        <taxon>Bradymonadales</taxon>
        <taxon>Microvenatoraceae</taxon>
        <taxon>Microvenator</taxon>
    </lineage>
</organism>
<dbReference type="PROSITE" id="PS51257">
    <property type="entry name" value="PROKAR_LIPOPROTEIN"/>
    <property type="match status" value="1"/>
</dbReference>
<sequence>MMRYLLLAMLFAVGCNVEDNPVVQAPPNNENNEEDMAEDTGTVDMSTPNNEADMEPDVAPDPCETCTDDEVCFEDACCTPKTPDTCGTDECGMVDDGCGGMVDCGACTCTDTNFETFCPSMPCAVATGCDENAECVYAPTECGGQACDCPDDNCDDTSLRDCRDAGALTCPAFHCDPSPSTDNDGNTVYANVCVEPDGAICDFTNLCVQGACSGSTCEEADCGICNLGYWDCQLDELTPTCFDIPSPLDDAAQINCNDNSAQSTFIYVDHVSGADAQGAGSRAQPFATLAAAMTAAENRGAKGIIIRDGLTITDRLVVKNGISLYGGFTGAPDWKLTPAGVLNVNVSAPVGQGNIVAVQAHDITDRTVLFRVRVQSANATESGASSYGIHAMNAAGLVLEQSQVRAGNGAVGTGGTNGANGRNGSPGAPGFIGTNNDVFNGGAPGVNPDCPTANGGLGGRGGFGIGVPGTRGSNAAAGASGGNGGSPGQNGQNGQSQLIFNLPGSNGAGGVATYSVTNGFWYNDGDGANGDNGLNGRGGGGGGGGGSGFSVTGIRNGGGGGGGASGGCAGSAGTRGLAGGGSFGIFAINSSGIQINNTVIESGRGGNGGRGGTGGSGGASATGGALGPGTNGSGNGGSGGNSTAGSSGGHGGGGAGGITVAIYCENSQITPGAESILSTGARGEGGVSAGQDGDPGFAAETQGCE</sequence>
<reference evidence="2 3" key="1">
    <citation type="submission" date="2019-08" db="EMBL/GenBank/DDBJ databases">
        <authorList>
            <person name="Liang Q."/>
        </authorList>
    </citation>
    <scope>NUCLEOTIDE SEQUENCE [LARGE SCALE GENOMIC DNA]</scope>
    <source>
        <strain evidence="2 3">V1718</strain>
    </source>
</reference>
<feature type="region of interest" description="Disordered" evidence="1">
    <location>
        <begin position="408"/>
        <end position="436"/>
    </location>
</feature>
<dbReference type="Proteomes" id="UP000321595">
    <property type="component" value="Chromosome"/>
</dbReference>
<name>A0A5B8XWH8_9DELT</name>
<accession>A0A5B8XWH8</accession>
<keyword evidence="3" id="KW-1185">Reference proteome</keyword>
<dbReference type="AlphaFoldDB" id="A0A5B8XWH8"/>
<dbReference type="Gene3D" id="3.30.1910.20">
    <property type="entry name" value="asparaginyl-tRNA synthetase, N-terminal domain"/>
    <property type="match status" value="1"/>
</dbReference>
<gene>
    <name evidence="2" type="ORF">FRD01_19080</name>
</gene>
<feature type="compositionally biased region" description="Gly residues" evidence="1">
    <location>
        <begin position="479"/>
        <end position="488"/>
    </location>
</feature>
<dbReference type="EMBL" id="CP042467">
    <property type="protein sequence ID" value="QED29298.1"/>
    <property type="molecule type" value="Genomic_DNA"/>
</dbReference>
<evidence type="ECO:0000313" key="2">
    <source>
        <dbReference type="EMBL" id="QED29298.1"/>
    </source>
</evidence>
<feature type="region of interest" description="Disordered" evidence="1">
    <location>
        <begin position="676"/>
        <end position="705"/>
    </location>
</feature>
<protein>
    <submittedName>
        <fullName evidence="2">Uncharacterized protein</fullName>
    </submittedName>
</protein>
<feature type="region of interest" description="Disordered" evidence="1">
    <location>
        <begin position="22"/>
        <end position="41"/>
    </location>
</feature>
<evidence type="ECO:0000256" key="1">
    <source>
        <dbReference type="SAM" id="MobiDB-lite"/>
    </source>
</evidence>
<feature type="region of interest" description="Disordered" evidence="1">
    <location>
        <begin position="474"/>
        <end position="501"/>
    </location>
</feature>